<dbReference type="Gene3D" id="2.20.200.10">
    <property type="entry name" value="Outer membrane efflux proteins (OEP)"/>
    <property type="match status" value="1"/>
</dbReference>
<proteinExistence type="inferred from homology"/>
<gene>
    <name evidence="3" type="ORF">L9G74_18215</name>
</gene>
<comment type="subcellular location">
    <subcellularLocation>
        <location evidence="2">Cell outer membrane</location>
        <topology evidence="2">Lipid-anchor</topology>
    </subcellularLocation>
</comment>
<evidence type="ECO:0000256" key="1">
    <source>
        <dbReference type="ARBA" id="ARBA00007613"/>
    </source>
</evidence>
<feature type="chain" id="PRO_5044983285" evidence="2">
    <location>
        <begin position="21"/>
        <end position="484"/>
    </location>
</feature>
<comment type="caution">
    <text evidence="3">The sequence shown here is derived from an EMBL/GenBank/DDBJ whole genome shotgun (WGS) entry which is preliminary data.</text>
</comment>
<reference evidence="4" key="2">
    <citation type="submission" date="2023-07" db="EMBL/GenBank/DDBJ databases">
        <title>Shewanella mangrovi sp. nov., an acetaldehyde- degrading bacterium isolated from mangrove sediment.</title>
        <authorList>
            <person name="Liu Y."/>
        </authorList>
    </citation>
    <scope>NUCLEOTIDE SEQUENCE [LARGE SCALE GENOMIC DNA]</scope>
    <source>
        <strain evidence="4">C32</strain>
    </source>
</reference>
<evidence type="ECO:0000256" key="2">
    <source>
        <dbReference type="RuleBase" id="RU362097"/>
    </source>
</evidence>
<evidence type="ECO:0000313" key="3">
    <source>
        <dbReference type="EMBL" id="MCS4558376.1"/>
    </source>
</evidence>
<dbReference type="EMBL" id="JAKOGG010000020">
    <property type="protein sequence ID" value="MCS4558376.1"/>
    <property type="molecule type" value="Genomic_DNA"/>
</dbReference>
<keyword evidence="2" id="KW-0564">Palmitate</keyword>
<dbReference type="PROSITE" id="PS51257">
    <property type="entry name" value="PROKAR_LIPOPROTEIN"/>
    <property type="match status" value="1"/>
</dbReference>
<feature type="signal peptide" evidence="2">
    <location>
        <begin position="1"/>
        <end position="20"/>
    </location>
</feature>
<dbReference type="InterPro" id="IPR010131">
    <property type="entry name" value="MdtP/NodT-like"/>
</dbReference>
<organism evidence="3 4">
    <name type="scientific">Shewanella electrica</name>
    <dbReference type="NCBI Taxonomy" id="515560"/>
    <lineage>
        <taxon>Bacteria</taxon>
        <taxon>Pseudomonadati</taxon>
        <taxon>Pseudomonadota</taxon>
        <taxon>Gammaproteobacteria</taxon>
        <taxon>Alteromonadales</taxon>
        <taxon>Shewanellaceae</taxon>
        <taxon>Shewanella</taxon>
    </lineage>
</organism>
<keyword evidence="4" id="KW-1185">Reference proteome</keyword>
<dbReference type="NCBIfam" id="TIGR01845">
    <property type="entry name" value="outer_NodT"/>
    <property type="match status" value="1"/>
</dbReference>
<dbReference type="RefSeq" id="WP_238898195.1">
    <property type="nucleotide sequence ID" value="NZ_JAKOGG010000020.1"/>
</dbReference>
<name>A0ABT2FT75_9GAMM</name>
<keyword evidence="2" id="KW-0472">Membrane</keyword>
<sequence length="484" mass="53369">MIKRPLAMLTVALLSGCVMGPDYQAPELQLPEQYSASLQQDHKASDVKDWQAFYLNPQLQALIEHALSSNLSLATMQSRLRAAKANLTVTNADRWPELKAAFGAERTKDSGLTNSGDLYDSSRTLGVTASWEVDIWGAQRRADQSQWANTFSTAELLLAAKVSLISEVATAYYELADIEKRLQISQETAELRAKELEIARLRHQNGVISGLDVRQVQVEYQTAMVNLPQLKFERQQKRNQLRILLGEYSYDIEDVSRDANAQFPESLVAGIPSRLLAQRPDLRASEQQLIAATADVGIAEAAKLPSFTITAAYGRESDSLDDLLKARGMTWSLAGGLTAPIFNAGKLDAQLTIAQETQQQALLAYRSAVLNAYTEVKDGMNDYQRAQQVWIEQRRLLEASAAYLRLAQLRYKNGVATSLDLIDAQRNHFTAELALSEAQRDKQLAMITLYRALGGGVGKQTAIDLVQVDDNESNSSVASSSTAN</sequence>
<dbReference type="InterPro" id="IPR003423">
    <property type="entry name" value="OMP_efflux"/>
</dbReference>
<keyword evidence="2" id="KW-0449">Lipoprotein</keyword>
<reference evidence="3 4" key="1">
    <citation type="submission" date="2022-02" db="EMBL/GenBank/DDBJ databases">
        <authorList>
            <person name="Zhuang L."/>
        </authorList>
    </citation>
    <scope>NUCLEOTIDE SEQUENCE [LARGE SCALE GENOMIC DNA]</scope>
    <source>
        <strain evidence="3 4">C32</strain>
    </source>
</reference>
<dbReference type="Gene3D" id="1.20.1600.10">
    <property type="entry name" value="Outer membrane efflux proteins (OEP)"/>
    <property type="match status" value="1"/>
</dbReference>
<evidence type="ECO:0000313" key="4">
    <source>
        <dbReference type="Proteomes" id="UP001201549"/>
    </source>
</evidence>
<dbReference type="SUPFAM" id="SSF56954">
    <property type="entry name" value="Outer membrane efflux proteins (OEP)"/>
    <property type="match status" value="1"/>
</dbReference>
<keyword evidence="2" id="KW-0812">Transmembrane</keyword>
<dbReference type="Proteomes" id="UP001201549">
    <property type="component" value="Unassembled WGS sequence"/>
</dbReference>
<accession>A0ABT2FT75</accession>
<dbReference type="Pfam" id="PF02321">
    <property type="entry name" value="OEP"/>
    <property type="match status" value="2"/>
</dbReference>
<comment type="similarity">
    <text evidence="1 2">Belongs to the outer membrane factor (OMF) (TC 1.B.17) family.</text>
</comment>
<keyword evidence="2" id="KW-1134">Transmembrane beta strand</keyword>
<dbReference type="PANTHER" id="PTHR30203">
    <property type="entry name" value="OUTER MEMBRANE CATION EFFLUX PROTEIN"/>
    <property type="match status" value="1"/>
</dbReference>
<protein>
    <submittedName>
        <fullName evidence="3">Efflux transporter outer membrane subunit</fullName>
    </submittedName>
</protein>
<keyword evidence="2" id="KW-0732">Signal</keyword>